<gene>
    <name evidence="2" type="ORF">scyTo_0022102</name>
</gene>
<reference evidence="2 3" key="1">
    <citation type="journal article" date="2018" name="Nat. Ecol. Evol.">
        <title>Shark genomes provide insights into elasmobranch evolution and the origin of vertebrates.</title>
        <authorList>
            <person name="Hara Y"/>
            <person name="Yamaguchi K"/>
            <person name="Onimaru K"/>
            <person name="Kadota M"/>
            <person name="Koyanagi M"/>
            <person name="Keeley SD"/>
            <person name="Tatsumi K"/>
            <person name="Tanaka K"/>
            <person name="Motone F"/>
            <person name="Kageyama Y"/>
            <person name="Nozu R"/>
            <person name="Adachi N"/>
            <person name="Nishimura O"/>
            <person name="Nakagawa R"/>
            <person name="Tanegashima C"/>
            <person name="Kiyatake I"/>
            <person name="Matsumoto R"/>
            <person name="Murakumo K"/>
            <person name="Nishida K"/>
            <person name="Terakita A"/>
            <person name="Kuratani S"/>
            <person name="Sato K"/>
            <person name="Hyodo S Kuraku.S."/>
        </authorList>
    </citation>
    <scope>NUCLEOTIDE SEQUENCE [LARGE SCALE GENOMIC DNA]</scope>
</reference>
<protein>
    <submittedName>
        <fullName evidence="2">Uncharacterized protein</fullName>
    </submittedName>
</protein>
<feature type="compositionally biased region" description="Basic and acidic residues" evidence="1">
    <location>
        <begin position="43"/>
        <end position="54"/>
    </location>
</feature>
<feature type="compositionally biased region" description="Basic and acidic residues" evidence="1">
    <location>
        <begin position="61"/>
        <end position="71"/>
    </location>
</feature>
<evidence type="ECO:0000313" key="2">
    <source>
        <dbReference type="EMBL" id="GCB80970.1"/>
    </source>
</evidence>
<proteinExistence type="predicted"/>
<dbReference type="AlphaFoldDB" id="A0A401Q6G3"/>
<feature type="region of interest" description="Disordered" evidence="1">
    <location>
        <begin position="1"/>
        <end position="71"/>
    </location>
</feature>
<keyword evidence="3" id="KW-1185">Reference proteome</keyword>
<dbReference type="Proteomes" id="UP000288216">
    <property type="component" value="Unassembled WGS sequence"/>
</dbReference>
<sequence length="85" mass="8895">MAEPDPDEGIKEGVQAGVDEPEGLGDGAADVQDVQHGTVGRDGAQRLKGVDKKHGVVGQPADHKDNHDGDYHLQGLLPLEHLGVT</sequence>
<dbReference type="EMBL" id="BFAA01021217">
    <property type="protein sequence ID" value="GCB80970.1"/>
    <property type="molecule type" value="Genomic_DNA"/>
</dbReference>
<organism evidence="2 3">
    <name type="scientific">Scyliorhinus torazame</name>
    <name type="common">Cloudy catshark</name>
    <name type="synonym">Catulus torazame</name>
    <dbReference type="NCBI Taxonomy" id="75743"/>
    <lineage>
        <taxon>Eukaryota</taxon>
        <taxon>Metazoa</taxon>
        <taxon>Chordata</taxon>
        <taxon>Craniata</taxon>
        <taxon>Vertebrata</taxon>
        <taxon>Chondrichthyes</taxon>
        <taxon>Elasmobranchii</taxon>
        <taxon>Galeomorphii</taxon>
        <taxon>Galeoidea</taxon>
        <taxon>Carcharhiniformes</taxon>
        <taxon>Scyliorhinidae</taxon>
        <taxon>Scyliorhinus</taxon>
    </lineage>
</organism>
<accession>A0A401Q6G3</accession>
<evidence type="ECO:0000313" key="3">
    <source>
        <dbReference type="Proteomes" id="UP000288216"/>
    </source>
</evidence>
<comment type="caution">
    <text evidence="2">The sequence shown here is derived from an EMBL/GenBank/DDBJ whole genome shotgun (WGS) entry which is preliminary data.</text>
</comment>
<evidence type="ECO:0000256" key="1">
    <source>
        <dbReference type="SAM" id="MobiDB-lite"/>
    </source>
</evidence>
<name>A0A401Q6G3_SCYTO</name>